<evidence type="ECO:0000256" key="3">
    <source>
        <dbReference type="HAMAP-Rule" id="MF_01077"/>
    </source>
</evidence>
<dbReference type="PANTHER" id="PTHR33867:SF1">
    <property type="entry name" value="RIBOSOME MATURATION FACTOR RIMP"/>
    <property type="match status" value="1"/>
</dbReference>
<dbReference type="Proteomes" id="UP001592581">
    <property type="component" value="Unassembled WGS sequence"/>
</dbReference>
<evidence type="ECO:0000259" key="6">
    <source>
        <dbReference type="Pfam" id="PF17384"/>
    </source>
</evidence>
<keyword evidence="2 3" id="KW-0690">Ribosome biogenesis</keyword>
<proteinExistence type="inferred from homology"/>
<dbReference type="Gene3D" id="3.30.300.70">
    <property type="entry name" value="RimP-like superfamily, N-terminal"/>
    <property type="match status" value="1"/>
</dbReference>
<evidence type="ECO:0000259" key="5">
    <source>
        <dbReference type="Pfam" id="PF02576"/>
    </source>
</evidence>
<gene>
    <name evidence="3 7" type="primary">rimP</name>
    <name evidence="7" type="ORF">ABUW04_39600</name>
</gene>
<evidence type="ECO:0000256" key="1">
    <source>
        <dbReference type="ARBA" id="ARBA00022490"/>
    </source>
</evidence>
<organism evidence="7 8">
    <name type="scientific">Streptacidiphilus jeojiensis</name>
    <dbReference type="NCBI Taxonomy" id="3229225"/>
    <lineage>
        <taxon>Bacteria</taxon>
        <taxon>Bacillati</taxon>
        <taxon>Actinomycetota</taxon>
        <taxon>Actinomycetes</taxon>
        <taxon>Kitasatosporales</taxon>
        <taxon>Streptomycetaceae</taxon>
        <taxon>Streptacidiphilus</taxon>
    </lineage>
</organism>
<evidence type="ECO:0000313" key="8">
    <source>
        <dbReference type="Proteomes" id="UP001592581"/>
    </source>
</evidence>
<dbReference type="PANTHER" id="PTHR33867">
    <property type="entry name" value="RIBOSOME MATURATION FACTOR RIMP"/>
    <property type="match status" value="1"/>
</dbReference>
<dbReference type="EMBL" id="JBEUKS010000027">
    <property type="protein sequence ID" value="MFC1444352.1"/>
    <property type="molecule type" value="Genomic_DNA"/>
</dbReference>
<dbReference type="InterPro" id="IPR028989">
    <property type="entry name" value="RimP_N"/>
</dbReference>
<name>A0ABV6Y265_9ACTN</name>
<dbReference type="InterPro" id="IPR003728">
    <property type="entry name" value="Ribosome_maturation_RimP"/>
</dbReference>
<comment type="similarity">
    <text evidence="3">Belongs to the RimP family.</text>
</comment>
<comment type="function">
    <text evidence="3">Required for maturation of 30S ribosomal subunits.</text>
</comment>
<sequence>MSTTLNDRLQVLLEPLASEAGVDLEEVTLTKVGGRRVLDVVLDADGGVDLDTVAELSRAFGAALDGPDGTAVLGEGEYRLEVGSPGVDRLLTLPRHWRRARTRLVKAQLGTGAEVTGRVLESDEDGVLLEIPPVKGRGRATERRLPFADIAKARVQIEFNRKGLDDDIEDVADVEDVDDDVDDEAGSDEA</sequence>
<dbReference type="Pfam" id="PF02576">
    <property type="entry name" value="RimP_N"/>
    <property type="match status" value="1"/>
</dbReference>
<dbReference type="RefSeq" id="WP_380569165.1">
    <property type="nucleotide sequence ID" value="NZ_JBEUKS010000027.1"/>
</dbReference>
<keyword evidence="1 3" id="KW-0963">Cytoplasm</keyword>
<comment type="caution">
    <text evidence="7">The sequence shown here is derived from an EMBL/GenBank/DDBJ whole genome shotgun (WGS) entry which is preliminary data.</text>
</comment>
<evidence type="ECO:0000256" key="4">
    <source>
        <dbReference type="SAM" id="MobiDB-lite"/>
    </source>
</evidence>
<evidence type="ECO:0000256" key="2">
    <source>
        <dbReference type="ARBA" id="ARBA00022517"/>
    </source>
</evidence>
<feature type="domain" description="Ribosome maturation factor RimP C-terminal" evidence="6">
    <location>
        <begin position="91"/>
        <end position="159"/>
    </location>
</feature>
<dbReference type="SUPFAM" id="SSF75420">
    <property type="entry name" value="YhbC-like, N-terminal domain"/>
    <property type="match status" value="1"/>
</dbReference>
<reference evidence="7 8" key="1">
    <citation type="submission" date="2024-06" db="EMBL/GenBank/DDBJ databases">
        <authorList>
            <person name="Lee S.D."/>
        </authorList>
    </citation>
    <scope>NUCLEOTIDE SEQUENCE [LARGE SCALE GENOMIC DNA]</scope>
    <source>
        <strain evidence="7 8">N1-10</strain>
    </source>
</reference>
<accession>A0ABV6Y265</accession>
<feature type="region of interest" description="Disordered" evidence="4">
    <location>
        <begin position="170"/>
        <end position="190"/>
    </location>
</feature>
<dbReference type="HAMAP" id="MF_01077">
    <property type="entry name" value="RimP"/>
    <property type="match status" value="1"/>
</dbReference>
<keyword evidence="8" id="KW-1185">Reference proteome</keyword>
<dbReference type="NCBIfam" id="NF000930">
    <property type="entry name" value="PRK00092.2-2"/>
    <property type="match status" value="1"/>
</dbReference>
<dbReference type="CDD" id="cd01734">
    <property type="entry name" value="YlxS_C"/>
    <property type="match status" value="1"/>
</dbReference>
<dbReference type="InterPro" id="IPR028998">
    <property type="entry name" value="RimP_C"/>
</dbReference>
<protein>
    <recommendedName>
        <fullName evidence="3">Ribosome maturation factor RimP</fullName>
    </recommendedName>
</protein>
<comment type="subcellular location">
    <subcellularLocation>
        <location evidence="3">Cytoplasm</location>
    </subcellularLocation>
</comment>
<evidence type="ECO:0000313" key="7">
    <source>
        <dbReference type="EMBL" id="MFC1444352.1"/>
    </source>
</evidence>
<dbReference type="InterPro" id="IPR035956">
    <property type="entry name" value="RimP_N_sf"/>
</dbReference>
<feature type="domain" description="Ribosome maturation factor RimP N-terminal" evidence="5">
    <location>
        <begin position="12"/>
        <end position="88"/>
    </location>
</feature>
<dbReference type="Pfam" id="PF17384">
    <property type="entry name" value="DUF150_C"/>
    <property type="match status" value="1"/>
</dbReference>